<gene>
    <name evidence="1" type="ORF">O1611_g2336</name>
</gene>
<accession>A0ACC2JVE5</accession>
<comment type="caution">
    <text evidence="1">The sequence shown here is derived from an EMBL/GenBank/DDBJ whole genome shotgun (WGS) entry which is preliminary data.</text>
</comment>
<name>A0ACC2JVE5_9PEZI</name>
<organism evidence="1 2">
    <name type="scientific">Lasiodiplodia mahajangana</name>
    <dbReference type="NCBI Taxonomy" id="1108764"/>
    <lineage>
        <taxon>Eukaryota</taxon>
        <taxon>Fungi</taxon>
        <taxon>Dikarya</taxon>
        <taxon>Ascomycota</taxon>
        <taxon>Pezizomycotina</taxon>
        <taxon>Dothideomycetes</taxon>
        <taxon>Dothideomycetes incertae sedis</taxon>
        <taxon>Botryosphaeriales</taxon>
        <taxon>Botryosphaeriaceae</taxon>
        <taxon>Lasiodiplodia</taxon>
    </lineage>
</organism>
<dbReference type="Proteomes" id="UP001153332">
    <property type="component" value="Unassembled WGS sequence"/>
</dbReference>
<keyword evidence="2" id="KW-1185">Reference proteome</keyword>
<evidence type="ECO:0000313" key="2">
    <source>
        <dbReference type="Proteomes" id="UP001153332"/>
    </source>
</evidence>
<dbReference type="EMBL" id="JAPUUL010000319">
    <property type="protein sequence ID" value="KAJ8131289.1"/>
    <property type="molecule type" value="Genomic_DNA"/>
</dbReference>
<proteinExistence type="predicted"/>
<evidence type="ECO:0000313" key="1">
    <source>
        <dbReference type="EMBL" id="KAJ8131289.1"/>
    </source>
</evidence>
<sequence>MTMAIDLPTDFSESYLIFQKYPRFIVSSAAYGPALWGLRDRLNRKKSILFTENPDDVVIPVREIQKNAQGRFGISKLNLLSEQKLKEWLGDTYRRDPNNPAKFVGALATRPDPQCRFIFLITDSALAPLEMTRDCLLRILTYHQVMPTYIDFLLVYGAEEEDRELRYNAFRTRTTFINPEPGNIIPDLNRSGRQHEICYNLKAVAPKDPTKNQFVRNRWRIRQSAVYHRLDLGTGSALWIIADPREAVKKVIGEILPEGLVPRGFNFDSFSESFNSSLETHLALAQWASDEWRWHLQSLEETIDNLTRPALLFDDSNRLQPRIRPRAVTRVQEYEDKVNEAVMVMESNIKIMESILSSYKRLVEDPDFPSTELTACRKSLKRFSARMDEFIYDLQTQADRGKILSKIAKDRKDIVLQQAQMHTAARQERLADSMWQFAERGQKEAIAMRTVTIITLLYLPPTFVSTFFSTDVIKYQDNGEDQVYFSQNALNSFLYVTIPLWIITVLVVTIYYKWESWRREQRARGLLSHDPDVAEYWEKLSGSTATTDDHAKPRSFVQHLFGCASSIAPELPASDPGLKPGSGQDEPLDSLSHAANPSAPAV</sequence>
<reference evidence="1" key="1">
    <citation type="submission" date="2022-12" db="EMBL/GenBank/DDBJ databases">
        <title>Genome Sequence of Lasiodiplodia mahajangana.</title>
        <authorList>
            <person name="Buettner E."/>
        </authorList>
    </citation>
    <scope>NUCLEOTIDE SEQUENCE</scope>
    <source>
        <strain evidence="1">VT137</strain>
    </source>
</reference>
<protein>
    <submittedName>
        <fullName evidence="1">Uncharacterized protein</fullName>
    </submittedName>
</protein>